<dbReference type="Pfam" id="PF00773">
    <property type="entry name" value="RNB"/>
    <property type="match status" value="1"/>
</dbReference>
<dbReference type="Proteomes" id="UP000591131">
    <property type="component" value="Unassembled WGS sequence"/>
</dbReference>
<dbReference type="Gene3D" id="2.40.50.690">
    <property type="match status" value="1"/>
</dbReference>
<dbReference type="GO" id="GO:0003723">
    <property type="term" value="F:RNA binding"/>
    <property type="evidence" value="ECO:0007669"/>
    <property type="project" value="InterPro"/>
</dbReference>
<dbReference type="GO" id="GO:0006402">
    <property type="term" value="P:mRNA catabolic process"/>
    <property type="evidence" value="ECO:0007669"/>
    <property type="project" value="TreeGrafter"/>
</dbReference>
<dbReference type="PANTHER" id="PTHR23355">
    <property type="entry name" value="RIBONUCLEASE"/>
    <property type="match status" value="1"/>
</dbReference>
<dbReference type="SUPFAM" id="SSF50249">
    <property type="entry name" value="Nucleic acid-binding proteins"/>
    <property type="match status" value="2"/>
</dbReference>
<dbReference type="SMART" id="SM00955">
    <property type="entry name" value="RNB"/>
    <property type="match status" value="1"/>
</dbReference>
<sequence length="1849" mass="205787">MSSVTSVRYGRLHVPAFETNQAFLELEDDKEGKVRVRVPGFMARNRALHGDSVMARLMWKAYKRDNKEMEEDSPSGKLGDARARVVAVISRNERPVVGLVRPGETKVQPRDQRLPAMTLEKPFDAKGISTGIQLITCRIVEWADDSVNPVCELVEHFGPVGSGVAEHRAIMERYGLTSTEYAEEVEEGLRREWPSSEAVVRDVLNGKGPKRWDLRKSHRVVSIDPPTAKDLDDALSVEVLGNERLRIGVHVADVSHFVPAHSQLDKEAAKRAITVYMPHKTYPMLPRHLSENLCSLLPDVDRLAFTVFFVIDQHTGELCEGERVEFGKSIIRSSARLSYDEVDEAMRGGEHDIDIDVLADIKLLWEVAAKRRSSSRAKDTIRVGSSKVKFEFSSPDSFTPTRCWSESPMDTSYGEEEGNSHGLIEEFMVLANRLVAERLVEGIEMNGKSLPPILRQHPNTEAEVIETILPVLQRGCAGMDWSTERWKGRKLAELLDAARKILPDAVFKAISFEAMVAFQMAQYVVVEDTEESTSHWALGLGRYMHFTSPIRRYADVLVHRLLADLVSMGKESLYRHSLDELIQATARCNQIRKGSLEADRECAYYFFSDYVRANYSDKTGLNLNDLVVTKIFPGKKLESGKSTKNAIEVFVPLVGYSKSVSLEQIGADNVVDINEKCVEFLRKGKTLKWKVLDIIEMNVVCASDEDSVLKHWTLRLPGVEESPQCEDVTSGKSLQCGEKRIPKNSRKSSECGEKRIPKNGGKPTEVDLPCMVIGSDTETTPGEVLRSFKADETVGKIAMSPALWQWLVQSWVLNKKRLDAATAEDTVELATEVLTSLPTGLIVVHPFHATALLSLIATTLTVCPGKARQLLCALREQCGGSWAPPVESVCRILGSAKTEEIREELMRHLSLALDSQAAGKKPFLAVVKHLGEFTGTGSEMVIDHLIDKSYWDGYVRLLNDPEAKGQRPIQEHLFEAAGNLSEEVRAKILPIILERYFQADAPEGFKFFARLSALTDDLELKANLWEMVSKNHKYRLREDNDGSQREALKRFMRQSCDKNFPRGVVTGLAVDAVSHLEFLLREVWALDAPGTAEAHLELMRALVEKGDLVAYFQAFVRSTKSASAKELSNSEKWFKAVTELLVRAEGSMQAAVVQQSVESVKMLQKHFGEGELVERITGAVLEGIRPQEHQVAEVRMLVDSLPPTKCRPLAIAALATRQRLDGWRLPTDEETSDGKTAKLGHSADALLVSILASLNSSSYDDSTMRKCVSKLRKHWQLGASELIWKNELNPNLHAIVNAAEEETISDIAEVIVEKELPFEWRSWPEVLSLAVGEKVVQYADFNDTVKRAVQAAAGSSFVYLSLKNFSTEDLPDYLLPVDSGSLTAGRVELLAAINQEDLRSPSAIGTSLRWSKKHLSWLRDEVESEEITVAIAASACSLVLRGDGNDTAPVEMLQALLKMPKELVVDDDDRVRVDLSASCPRRKMLLLAKMFPEAPRVCREICEVVLPDDTKEDDAVDELIGAALTNEASFDRIDRQELPGSAVTFAHSRRRFDKRNARECDFCDGLLLSVKEGSPSEGTDRPSSVGRSVDKCWVALAKCGGSARRGLLRLIVPALVRECSHSEMVDCRVTAILYGIAVVIEDTMYHQLTERDVEIVLGGLAILGEEEYCSESDDASLYGFALLWTVLASAPSEWLISTLGLIGVRATSALRAAGKRKRDEMEELSWIPYLARYLEKLTKTVPAAALRKYSPVIAAELISRHWVSKKKQRIDIAGENLADDKVDEVVSATLYPLLCEGSAATKRIAGDAASYKSDDVLHLFASAGSDSSREKVKQMLQMYNQRFRYKGRV</sequence>
<organism evidence="2 3">
    <name type="scientific">Perkinsus chesapeaki</name>
    <name type="common">Clam parasite</name>
    <name type="synonym">Perkinsus andrewsi</name>
    <dbReference type="NCBI Taxonomy" id="330153"/>
    <lineage>
        <taxon>Eukaryota</taxon>
        <taxon>Sar</taxon>
        <taxon>Alveolata</taxon>
        <taxon>Perkinsozoa</taxon>
        <taxon>Perkinsea</taxon>
        <taxon>Perkinsida</taxon>
        <taxon>Perkinsidae</taxon>
        <taxon>Perkinsus</taxon>
    </lineage>
</organism>
<keyword evidence="3" id="KW-1185">Reference proteome</keyword>
<reference evidence="2 3" key="1">
    <citation type="submission" date="2020-04" db="EMBL/GenBank/DDBJ databases">
        <title>Perkinsus chesapeaki whole genome sequence.</title>
        <authorList>
            <person name="Bogema D.R."/>
        </authorList>
    </citation>
    <scope>NUCLEOTIDE SEQUENCE [LARGE SCALE GENOMIC DNA]</scope>
    <source>
        <strain evidence="2">ATCC PRA-425</strain>
    </source>
</reference>
<dbReference type="InterPro" id="IPR012340">
    <property type="entry name" value="NA-bd_OB-fold"/>
</dbReference>
<proteinExistence type="predicted"/>
<dbReference type="InterPro" id="IPR001900">
    <property type="entry name" value="RNase_II/R"/>
</dbReference>
<dbReference type="PANTHER" id="PTHR23355:SF9">
    <property type="entry name" value="DIS3-LIKE EXONUCLEASE 2"/>
    <property type="match status" value="1"/>
</dbReference>
<feature type="domain" description="RNB" evidence="1">
    <location>
        <begin position="211"/>
        <end position="568"/>
    </location>
</feature>
<dbReference type="GO" id="GO:0000175">
    <property type="term" value="F:3'-5'-RNA exonuclease activity"/>
    <property type="evidence" value="ECO:0007669"/>
    <property type="project" value="TreeGrafter"/>
</dbReference>
<name>A0A7J6LBY4_PERCH</name>
<comment type="caution">
    <text evidence="2">The sequence shown here is derived from an EMBL/GenBank/DDBJ whole genome shotgun (WGS) entry which is preliminary data.</text>
</comment>
<evidence type="ECO:0000313" key="3">
    <source>
        <dbReference type="Proteomes" id="UP000591131"/>
    </source>
</evidence>
<evidence type="ECO:0000259" key="1">
    <source>
        <dbReference type="SMART" id="SM00955"/>
    </source>
</evidence>
<dbReference type="OrthoDB" id="444467at2759"/>
<dbReference type="GO" id="GO:0000932">
    <property type="term" value="C:P-body"/>
    <property type="evidence" value="ECO:0007669"/>
    <property type="project" value="TreeGrafter"/>
</dbReference>
<protein>
    <submittedName>
        <fullName evidence="2">DIS3 mitotic control</fullName>
    </submittedName>
</protein>
<dbReference type="Pfam" id="PF17849">
    <property type="entry name" value="OB_Dis3"/>
    <property type="match status" value="1"/>
</dbReference>
<accession>A0A7J6LBY4</accession>
<dbReference type="InterPro" id="IPR041505">
    <property type="entry name" value="Dis3_CSD2"/>
</dbReference>
<dbReference type="InterPro" id="IPR050180">
    <property type="entry name" value="RNR_Ribonuclease"/>
</dbReference>
<evidence type="ECO:0000313" key="2">
    <source>
        <dbReference type="EMBL" id="KAF4656631.1"/>
    </source>
</evidence>
<dbReference type="EMBL" id="JAAPAO010000586">
    <property type="protein sequence ID" value="KAF4656631.1"/>
    <property type="molecule type" value="Genomic_DNA"/>
</dbReference>
<gene>
    <name evidence="2" type="primary">HELZ2_2</name>
    <name evidence="2" type="ORF">FOL47_008828</name>
</gene>